<dbReference type="PROSITE" id="PS51257">
    <property type="entry name" value="PROKAR_LIPOPROTEIN"/>
    <property type="match status" value="1"/>
</dbReference>
<evidence type="ECO:0000256" key="1">
    <source>
        <dbReference type="ARBA" id="ARBA00010062"/>
    </source>
</evidence>
<dbReference type="PANTHER" id="PTHR47151:SF2">
    <property type="entry name" value="AMINO ACID BINDING PROTEIN"/>
    <property type="match status" value="1"/>
</dbReference>
<dbReference type="InterPro" id="IPR028081">
    <property type="entry name" value="Leu-bd"/>
</dbReference>
<reference evidence="4 5" key="1">
    <citation type="submission" date="2017-11" db="EMBL/GenBank/DDBJ databases">
        <title>Evolution of Phototrophy in the Chloroflexi Phylum Driven by Horizontal Gene Transfer.</title>
        <authorList>
            <person name="Ward L.M."/>
            <person name="Hemp J."/>
            <person name="Shih P.M."/>
            <person name="Mcglynn S.E."/>
            <person name="Fischer W."/>
        </authorList>
    </citation>
    <scope>NUCLEOTIDE SEQUENCE [LARGE SCALE GENOMIC DNA]</scope>
    <source>
        <strain evidence="4">JP3_7</strain>
    </source>
</reference>
<evidence type="ECO:0000313" key="5">
    <source>
        <dbReference type="Proteomes" id="UP000230790"/>
    </source>
</evidence>
<dbReference type="Gene3D" id="3.40.50.2300">
    <property type="match status" value="1"/>
</dbReference>
<name>A0A2M8QGT5_9CHLR</name>
<dbReference type="SUPFAM" id="SSF53822">
    <property type="entry name" value="Periplasmic binding protein-like I"/>
    <property type="match status" value="2"/>
</dbReference>
<accession>A0A2M8QGT5</accession>
<feature type="domain" description="Leucine-binding protein" evidence="3">
    <location>
        <begin position="21"/>
        <end position="138"/>
    </location>
</feature>
<sequence>MIRLLLIWCVLLAACAPPPVVKIALVAPFEGRLRQVGYEAFPAMRLAIRKRIAAGSAVSARVAFIAYNDDGDPAHAARVAHNVALDPEVVGVIGHLVPSTTLAALSVYTQASLPVLAPSVPADMLPRDPLVFRMGPAAPSRNRKMSNAPCAALDPSWAATGWPFGECVVDAPPVSELLGAQQALAAFTELSLGPPPGPRSIVAYDATNVLLDAIALDAQVRGMPTRAGVADALRRIRHNGLLGQITFDRDNTWADAPTWAYGR</sequence>
<protein>
    <recommendedName>
        <fullName evidence="3">Leucine-binding protein domain-containing protein</fullName>
    </recommendedName>
</protein>
<organism evidence="4 5">
    <name type="scientific">Candidatus Thermofonsia Clade 3 bacterium</name>
    <dbReference type="NCBI Taxonomy" id="2364212"/>
    <lineage>
        <taxon>Bacteria</taxon>
        <taxon>Bacillati</taxon>
        <taxon>Chloroflexota</taxon>
        <taxon>Candidatus Thermofontia</taxon>
        <taxon>Candidatus Thermofonsia Clade 3</taxon>
    </lineage>
</organism>
<comment type="caution">
    <text evidence="4">The sequence shown here is derived from an EMBL/GenBank/DDBJ whole genome shotgun (WGS) entry which is preliminary data.</text>
</comment>
<dbReference type="Proteomes" id="UP000230790">
    <property type="component" value="Unassembled WGS sequence"/>
</dbReference>
<keyword evidence="2" id="KW-0732">Signal</keyword>
<dbReference type="InterPro" id="IPR028082">
    <property type="entry name" value="Peripla_BP_I"/>
</dbReference>
<comment type="similarity">
    <text evidence="1">Belongs to the leucine-binding protein family.</text>
</comment>
<dbReference type="AlphaFoldDB" id="A0A2M8QGT5"/>
<evidence type="ECO:0000259" key="3">
    <source>
        <dbReference type="Pfam" id="PF13458"/>
    </source>
</evidence>
<proteinExistence type="inferred from homology"/>
<evidence type="ECO:0000256" key="2">
    <source>
        <dbReference type="ARBA" id="ARBA00022729"/>
    </source>
</evidence>
<evidence type="ECO:0000313" key="4">
    <source>
        <dbReference type="EMBL" id="PJF48962.1"/>
    </source>
</evidence>
<dbReference type="EMBL" id="PGTN01000003">
    <property type="protein sequence ID" value="PJF48962.1"/>
    <property type="molecule type" value="Genomic_DNA"/>
</dbReference>
<gene>
    <name evidence="4" type="ORF">CUN48_00975</name>
</gene>
<dbReference type="PANTHER" id="PTHR47151">
    <property type="entry name" value="LEU/ILE/VAL-BINDING ABC TRANSPORTER SUBUNIT"/>
    <property type="match status" value="1"/>
</dbReference>
<dbReference type="Pfam" id="PF13458">
    <property type="entry name" value="Peripla_BP_6"/>
    <property type="match status" value="1"/>
</dbReference>